<proteinExistence type="inferred from homology"/>
<sequence>MPTLRAADGTELAYHLRGEGEPLLVLPGGPMRASAYLGDLGGLSAHRRLVLLDLRGTGASGTPDDPATYRCDRLVDDVERVREHLGLPRMDVLGHSAGGSLALLYAARHPERVARLALVTVTPWVLGMPATAEQRRAAARLREGEPWFAEAFPLFERWLSEEGDFDPAIVPFFYGRWDDAARAHDARADAECNDEAADVYFSEGAFDPAATRAALARLTAPVLVLAGEVDGGPCPDLARRSAAVLPHAETVVQPGAGHYPWLDDPEWFVQRITAFLDRPLTGPSGPADLSDRTPPGNGP</sequence>
<dbReference type="EMBL" id="CP108125">
    <property type="protein sequence ID" value="WTO87464.1"/>
    <property type="molecule type" value="Genomic_DNA"/>
</dbReference>
<keyword evidence="2 5" id="KW-0378">Hydrolase</keyword>
<evidence type="ECO:0000313" key="5">
    <source>
        <dbReference type="EMBL" id="WTO87464.1"/>
    </source>
</evidence>
<reference evidence="5 6" key="1">
    <citation type="submission" date="2022-10" db="EMBL/GenBank/DDBJ databases">
        <title>The complete genomes of actinobacterial strains from the NBC collection.</title>
        <authorList>
            <person name="Joergensen T.S."/>
            <person name="Alvarez Arevalo M."/>
            <person name="Sterndorff E.B."/>
            <person name="Faurdal D."/>
            <person name="Vuksanovic O."/>
            <person name="Mourched A.-S."/>
            <person name="Charusanti P."/>
            <person name="Shaw S."/>
            <person name="Blin K."/>
            <person name="Weber T."/>
        </authorList>
    </citation>
    <scope>NUCLEOTIDE SEQUENCE [LARGE SCALE GENOMIC DNA]</scope>
    <source>
        <strain evidence="5 6">NBC_00206</strain>
    </source>
</reference>
<dbReference type="Gene3D" id="3.40.50.1820">
    <property type="entry name" value="alpha/beta hydrolase"/>
    <property type="match status" value="1"/>
</dbReference>
<organism evidence="5 6">
    <name type="scientific">Streptomyces nigra</name>
    <dbReference type="NCBI Taxonomy" id="1827580"/>
    <lineage>
        <taxon>Bacteria</taxon>
        <taxon>Bacillati</taxon>
        <taxon>Actinomycetota</taxon>
        <taxon>Actinomycetes</taxon>
        <taxon>Kitasatosporales</taxon>
        <taxon>Streptomycetaceae</taxon>
        <taxon>Streptomyces</taxon>
    </lineage>
</organism>
<evidence type="ECO:0000256" key="2">
    <source>
        <dbReference type="ARBA" id="ARBA00022801"/>
    </source>
</evidence>
<evidence type="ECO:0000259" key="4">
    <source>
        <dbReference type="Pfam" id="PF00561"/>
    </source>
</evidence>
<keyword evidence="6" id="KW-1185">Reference proteome</keyword>
<dbReference type="InterPro" id="IPR029058">
    <property type="entry name" value="AB_hydrolase_fold"/>
</dbReference>
<evidence type="ECO:0000256" key="3">
    <source>
        <dbReference type="SAM" id="MobiDB-lite"/>
    </source>
</evidence>
<evidence type="ECO:0000256" key="1">
    <source>
        <dbReference type="ARBA" id="ARBA00010088"/>
    </source>
</evidence>
<comment type="similarity">
    <text evidence="1">Belongs to the peptidase S33 family.</text>
</comment>
<dbReference type="GO" id="GO:0016787">
    <property type="term" value="F:hydrolase activity"/>
    <property type="evidence" value="ECO:0007669"/>
    <property type="project" value="UniProtKB-KW"/>
</dbReference>
<dbReference type="RefSeq" id="WP_381815036.1">
    <property type="nucleotide sequence ID" value="NZ_CP108125.1"/>
</dbReference>
<dbReference type="PRINTS" id="PR00793">
    <property type="entry name" value="PROAMNOPTASE"/>
</dbReference>
<gene>
    <name evidence="5" type="ORF">OHU27_02670</name>
</gene>
<dbReference type="PANTHER" id="PTHR43798">
    <property type="entry name" value="MONOACYLGLYCEROL LIPASE"/>
    <property type="match status" value="1"/>
</dbReference>
<dbReference type="InterPro" id="IPR050266">
    <property type="entry name" value="AB_hydrolase_sf"/>
</dbReference>
<evidence type="ECO:0000313" key="6">
    <source>
        <dbReference type="Proteomes" id="UP001622690"/>
    </source>
</evidence>
<feature type="domain" description="AB hydrolase-1" evidence="4">
    <location>
        <begin position="22"/>
        <end position="265"/>
    </location>
</feature>
<feature type="region of interest" description="Disordered" evidence="3">
    <location>
        <begin position="279"/>
        <end position="299"/>
    </location>
</feature>
<dbReference type="PRINTS" id="PR00111">
    <property type="entry name" value="ABHYDROLASE"/>
</dbReference>
<dbReference type="SUPFAM" id="SSF53474">
    <property type="entry name" value="alpha/beta-Hydrolases"/>
    <property type="match status" value="1"/>
</dbReference>
<dbReference type="Proteomes" id="UP001622690">
    <property type="component" value="Chromosome"/>
</dbReference>
<name>A0ABZ1J820_9ACTN</name>
<dbReference type="InterPro" id="IPR002410">
    <property type="entry name" value="Peptidase_S33"/>
</dbReference>
<dbReference type="InterPro" id="IPR000073">
    <property type="entry name" value="AB_hydrolase_1"/>
</dbReference>
<accession>A0ABZ1J820</accession>
<dbReference type="Pfam" id="PF00561">
    <property type="entry name" value="Abhydrolase_1"/>
    <property type="match status" value="1"/>
</dbReference>
<dbReference type="PANTHER" id="PTHR43798:SF33">
    <property type="entry name" value="HYDROLASE, PUTATIVE (AFU_ORTHOLOGUE AFUA_2G14860)-RELATED"/>
    <property type="match status" value="1"/>
</dbReference>
<protein>
    <submittedName>
        <fullName evidence="5">Alpha/beta hydrolase</fullName>
    </submittedName>
</protein>